<proteinExistence type="predicted"/>
<evidence type="ECO:0000256" key="2">
    <source>
        <dbReference type="SAM" id="SignalP"/>
    </source>
</evidence>
<feature type="chain" id="PRO_5046034990" evidence="2">
    <location>
        <begin position="25"/>
        <end position="221"/>
    </location>
</feature>
<sequence>MRRLFALAALAAATLALTGCGIVAPEPHPTTTGLAIGGDGQVDGADDGGDGGDGGDPFPPEIPTTLDGWTARYQNLPWLADDLDNDDFFITGTVDGHSVMGFLCGYDGEPQGWALGTDGTYVEVEFQSDVDIDLTAMRAEPYITLQAIGGYAIPAEAQGSHEVVPALATNEVDSDPTHDVRSTPTNASVTFEFLGVPTPDPDACDRESSSLQGWVYAEFGY</sequence>
<organism evidence="3 4">
    <name type="scientific">Protaetiibacter mangrovi</name>
    <dbReference type="NCBI Taxonomy" id="2970926"/>
    <lineage>
        <taxon>Bacteria</taxon>
        <taxon>Bacillati</taxon>
        <taxon>Actinomycetota</taxon>
        <taxon>Actinomycetes</taxon>
        <taxon>Micrococcales</taxon>
        <taxon>Microbacteriaceae</taxon>
        <taxon>Protaetiibacter</taxon>
    </lineage>
</organism>
<evidence type="ECO:0000313" key="4">
    <source>
        <dbReference type="Proteomes" id="UP001205337"/>
    </source>
</evidence>
<gene>
    <name evidence="3" type="ORF">NUH29_04745</name>
</gene>
<protein>
    <submittedName>
        <fullName evidence="3">Uncharacterized protein</fullName>
    </submittedName>
</protein>
<feature type="region of interest" description="Disordered" evidence="1">
    <location>
        <begin position="35"/>
        <end position="61"/>
    </location>
</feature>
<accession>A0ABT1ZDU2</accession>
<evidence type="ECO:0000313" key="3">
    <source>
        <dbReference type="EMBL" id="MCS0498856.1"/>
    </source>
</evidence>
<keyword evidence="4" id="KW-1185">Reference proteome</keyword>
<dbReference type="Proteomes" id="UP001205337">
    <property type="component" value="Unassembled WGS sequence"/>
</dbReference>
<keyword evidence="2" id="KW-0732">Signal</keyword>
<feature type="signal peptide" evidence="2">
    <location>
        <begin position="1"/>
        <end position="24"/>
    </location>
</feature>
<dbReference type="PROSITE" id="PS51257">
    <property type="entry name" value="PROKAR_LIPOPROTEIN"/>
    <property type="match status" value="1"/>
</dbReference>
<comment type="caution">
    <text evidence="3">The sequence shown here is derived from an EMBL/GenBank/DDBJ whole genome shotgun (WGS) entry which is preliminary data.</text>
</comment>
<name>A0ABT1ZDU2_9MICO</name>
<reference evidence="3 4" key="1">
    <citation type="submission" date="2022-08" db="EMBL/GenBank/DDBJ databases">
        <authorList>
            <person name="Li F."/>
        </authorList>
    </citation>
    <scope>NUCLEOTIDE SEQUENCE [LARGE SCALE GENOMIC DNA]</scope>
    <source>
        <strain evidence="3 4">10F1B-8-1</strain>
    </source>
</reference>
<dbReference type="EMBL" id="JANTHX010000004">
    <property type="protein sequence ID" value="MCS0498856.1"/>
    <property type="molecule type" value="Genomic_DNA"/>
</dbReference>
<evidence type="ECO:0000256" key="1">
    <source>
        <dbReference type="SAM" id="MobiDB-lite"/>
    </source>
</evidence>
<dbReference type="RefSeq" id="WP_258797860.1">
    <property type="nucleotide sequence ID" value="NZ_JANTHX010000004.1"/>
</dbReference>